<dbReference type="Proteomes" id="UP000245959">
    <property type="component" value="Unassembled WGS sequence"/>
</dbReference>
<dbReference type="RefSeq" id="WP_116885966.1">
    <property type="nucleotide sequence ID" value="NZ_CABMMC010000001.1"/>
</dbReference>
<keyword evidence="3" id="KW-1185">Reference proteome</keyword>
<dbReference type="PANTHER" id="PTHR36180:SF2">
    <property type="entry name" value="BRO FAMILY PROTEIN"/>
    <property type="match status" value="1"/>
</dbReference>
<dbReference type="Pfam" id="PF02498">
    <property type="entry name" value="Bro-N"/>
    <property type="match status" value="1"/>
</dbReference>
<dbReference type="PANTHER" id="PTHR36180">
    <property type="entry name" value="DNA-BINDING PROTEIN-RELATED-RELATED"/>
    <property type="match status" value="1"/>
</dbReference>
<dbReference type="OrthoDB" id="9808959at2"/>
<reference evidence="2 3" key="1">
    <citation type="submission" date="2018-04" db="EMBL/GenBank/DDBJ databases">
        <title>Genomic Encyclopedia of Type Strains, Phase IV (KMG-IV): sequencing the most valuable type-strain genomes for metagenomic binning, comparative biology and taxonomic classification.</title>
        <authorList>
            <person name="Goeker M."/>
        </authorList>
    </citation>
    <scope>NUCLEOTIDE SEQUENCE [LARGE SCALE GENOMIC DNA]</scope>
    <source>
        <strain evidence="2 3">DSM 14823</strain>
    </source>
</reference>
<dbReference type="EMBL" id="QEKH01000052">
    <property type="protein sequence ID" value="PVY33324.1"/>
    <property type="molecule type" value="Genomic_DNA"/>
</dbReference>
<dbReference type="SMART" id="SM01040">
    <property type="entry name" value="Bro-N"/>
    <property type="match status" value="1"/>
</dbReference>
<evidence type="ECO:0000259" key="1">
    <source>
        <dbReference type="PROSITE" id="PS51750"/>
    </source>
</evidence>
<evidence type="ECO:0000313" key="3">
    <source>
        <dbReference type="Proteomes" id="UP000245959"/>
    </source>
</evidence>
<organism evidence="2 3">
    <name type="scientific">Victivallis vadensis</name>
    <dbReference type="NCBI Taxonomy" id="172901"/>
    <lineage>
        <taxon>Bacteria</taxon>
        <taxon>Pseudomonadati</taxon>
        <taxon>Lentisphaerota</taxon>
        <taxon>Lentisphaeria</taxon>
        <taxon>Victivallales</taxon>
        <taxon>Victivallaceae</taxon>
        <taxon>Victivallis</taxon>
    </lineage>
</organism>
<gene>
    <name evidence="2" type="ORF">C8D82_15219</name>
</gene>
<proteinExistence type="predicted"/>
<feature type="domain" description="Bro-N" evidence="1">
    <location>
        <begin position="3"/>
        <end position="107"/>
    </location>
</feature>
<dbReference type="AlphaFoldDB" id="A0A2U1ACM2"/>
<evidence type="ECO:0000313" key="2">
    <source>
        <dbReference type="EMBL" id="PVY33324.1"/>
    </source>
</evidence>
<dbReference type="GeneID" id="78297228"/>
<dbReference type="PROSITE" id="PS51750">
    <property type="entry name" value="BRO_N"/>
    <property type="match status" value="1"/>
</dbReference>
<protein>
    <submittedName>
        <fullName evidence="2">BRO family protein</fullName>
    </submittedName>
</protein>
<comment type="caution">
    <text evidence="2">The sequence shown here is derived from an EMBL/GenBank/DDBJ whole genome shotgun (WGS) entry which is preliminary data.</text>
</comment>
<dbReference type="InterPro" id="IPR003497">
    <property type="entry name" value="BRO_N_domain"/>
</dbReference>
<name>A0A2U1ACM2_9BACT</name>
<sequence>MSKKELSVFNFEESTPIRVITIDGEQWFVGKDVCQVLGYTNPAKAMSDHCKGITKRYPLETAGGKQEVRILSEADVMRLICGSKLPAAQKFERWVFEEVLPAIRRTGSYAAPSVPSVPVRESPCSEQPELPLSAPQFLPEAVYRGVPVISLPHLAQQLGVTPNQIHSALHNNRAGLIENTELFRVKGGYALRAAGCGNVFGRRTHLLNLFTESGAAKIRTYLFPDLPAPAPAVAAEPLPQVKAELPPPGLDIPRLTRSRGVITITGADFRRKLAERELDAEKLLRKLSAAGYDVETAMVEVAYLRDLSRRFCDQAELIRENLLRAESGANRLCNLSLNAVYRFGRGGGIGTGETVFA</sequence>
<accession>A0A2U1ACM2</accession>